<dbReference type="GO" id="GO:0008757">
    <property type="term" value="F:S-adenosylmethionine-dependent methyltransferase activity"/>
    <property type="evidence" value="ECO:0007669"/>
    <property type="project" value="InterPro"/>
</dbReference>
<dbReference type="GO" id="GO:0008713">
    <property type="term" value="F:ADP-heptose-lipopolysaccharide heptosyltransferase activity"/>
    <property type="evidence" value="ECO:0007669"/>
    <property type="project" value="TreeGrafter"/>
</dbReference>
<feature type="domain" description="Methyltransferase type 11" evidence="4">
    <location>
        <begin position="717"/>
        <end position="813"/>
    </location>
</feature>
<dbReference type="GO" id="GO:0005829">
    <property type="term" value="C:cytosol"/>
    <property type="evidence" value="ECO:0007669"/>
    <property type="project" value="TreeGrafter"/>
</dbReference>
<evidence type="ECO:0000259" key="4">
    <source>
        <dbReference type="Pfam" id="PF08241"/>
    </source>
</evidence>
<dbReference type="GO" id="GO:0009244">
    <property type="term" value="P:lipopolysaccharide core region biosynthetic process"/>
    <property type="evidence" value="ECO:0007669"/>
    <property type="project" value="TreeGrafter"/>
</dbReference>
<dbReference type="AlphaFoldDB" id="A0A517WJT6"/>
<dbReference type="SUPFAM" id="SSF53335">
    <property type="entry name" value="S-adenosyl-L-methionine-dependent methyltransferases"/>
    <property type="match status" value="1"/>
</dbReference>
<dbReference type="RefSeq" id="WP_145043898.1">
    <property type="nucleotide sequence ID" value="NZ_CP036347.1"/>
</dbReference>
<dbReference type="PANTHER" id="PTHR30160">
    <property type="entry name" value="TETRAACYLDISACCHARIDE 4'-KINASE-RELATED"/>
    <property type="match status" value="1"/>
</dbReference>
<evidence type="ECO:0000313" key="6">
    <source>
        <dbReference type="Proteomes" id="UP000320722"/>
    </source>
</evidence>
<gene>
    <name evidence="5" type="ORF">V6x_52640</name>
</gene>
<reference evidence="5 6" key="1">
    <citation type="submission" date="2019-02" db="EMBL/GenBank/DDBJ databases">
        <title>Deep-cultivation of Planctomycetes and their phenomic and genomic characterization uncovers novel biology.</title>
        <authorList>
            <person name="Wiegand S."/>
            <person name="Jogler M."/>
            <person name="Boedeker C."/>
            <person name="Pinto D."/>
            <person name="Vollmers J."/>
            <person name="Rivas-Marin E."/>
            <person name="Kohn T."/>
            <person name="Peeters S.H."/>
            <person name="Heuer A."/>
            <person name="Rast P."/>
            <person name="Oberbeckmann S."/>
            <person name="Bunk B."/>
            <person name="Jeske O."/>
            <person name="Meyerdierks A."/>
            <person name="Storesund J.E."/>
            <person name="Kallscheuer N."/>
            <person name="Luecker S."/>
            <person name="Lage O.M."/>
            <person name="Pohl T."/>
            <person name="Merkel B.J."/>
            <person name="Hornburger P."/>
            <person name="Mueller R.-W."/>
            <person name="Bruemmer F."/>
            <person name="Labrenz M."/>
            <person name="Spormann A.M."/>
            <person name="Op den Camp H."/>
            <person name="Overmann J."/>
            <person name="Amann R."/>
            <person name="Jetten M.S.M."/>
            <person name="Mascher T."/>
            <person name="Medema M.H."/>
            <person name="Devos D.P."/>
            <person name="Kaster A.-K."/>
            <person name="Ovreas L."/>
            <person name="Rohde M."/>
            <person name="Galperin M.Y."/>
            <person name="Jogler C."/>
        </authorList>
    </citation>
    <scope>NUCLEOTIDE SEQUENCE [LARGE SCALE GENOMIC DNA]</scope>
    <source>
        <strain evidence="5 6">V6</strain>
    </source>
</reference>
<evidence type="ECO:0000256" key="2">
    <source>
        <dbReference type="ARBA" id="ARBA00022679"/>
    </source>
</evidence>
<dbReference type="Proteomes" id="UP000320722">
    <property type="component" value="Chromosome"/>
</dbReference>
<dbReference type="InterPro" id="IPR029063">
    <property type="entry name" value="SAM-dependent_MTases_sf"/>
</dbReference>
<protein>
    <submittedName>
        <fullName evidence="5">Lipopolysaccharide core biosynthesis protein</fullName>
    </submittedName>
</protein>
<dbReference type="Gene3D" id="3.40.50.2000">
    <property type="entry name" value="Glycogen Phosphorylase B"/>
    <property type="match status" value="2"/>
</dbReference>
<dbReference type="SUPFAM" id="SSF53756">
    <property type="entry name" value="UDP-Glycosyltransferase/glycogen phosphorylase"/>
    <property type="match status" value="2"/>
</dbReference>
<keyword evidence="1" id="KW-0328">Glycosyltransferase</keyword>
<accession>A0A517WJT6</accession>
<proteinExistence type="predicted"/>
<dbReference type="EMBL" id="CP036347">
    <property type="protein sequence ID" value="QDU05526.1"/>
    <property type="molecule type" value="Genomic_DNA"/>
</dbReference>
<organism evidence="5 6">
    <name type="scientific">Gimesia chilikensis</name>
    <dbReference type="NCBI Taxonomy" id="2605989"/>
    <lineage>
        <taxon>Bacteria</taxon>
        <taxon>Pseudomonadati</taxon>
        <taxon>Planctomycetota</taxon>
        <taxon>Planctomycetia</taxon>
        <taxon>Planctomycetales</taxon>
        <taxon>Planctomycetaceae</taxon>
        <taxon>Gimesia</taxon>
    </lineage>
</organism>
<keyword evidence="2" id="KW-0808">Transferase</keyword>
<dbReference type="InterPro" id="IPR051199">
    <property type="entry name" value="LPS_LOS_Heptosyltrfase"/>
</dbReference>
<evidence type="ECO:0000313" key="5">
    <source>
        <dbReference type="EMBL" id="QDU05526.1"/>
    </source>
</evidence>
<feature type="region of interest" description="Disordered" evidence="3">
    <location>
        <begin position="322"/>
        <end position="343"/>
    </location>
</feature>
<dbReference type="Gene3D" id="3.40.50.150">
    <property type="entry name" value="Vaccinia Virus protein VP39"/>
    <property type="match status" value="1"/>
</dbReference>
<dbReference type="Pfam" id="PF08241">
    <property type="entry name" value="Methyltransf_11"/>
    <property type="match status" value="1"/>
</dbReference>
<evidence type="ECO:0000256" key="3">
    <source>
        <dbReference type="SAM" id="MobiDB-lite"/>
    </source>
</evidence>
<dbReference type="InterPro" id="IPR013216">
    <property type="entry name" value="Methyltransf_11"/>
</dbReference>
<evidence type="ECO:0000256" key="1">
    <source>
        <dbReference type="ARBA" id="ARBA00022676"/>
    </source>
</evidence>
<dbReference type="Pfam" id="PF01075">
    <property type="entry name" value="Glyco_transf_9"/>
    <property type="match status" value="2"/>
</dbReference>
<sequence>MSKLILRSFQSPGDILMLTAAVRDLHVAYPSQYTTDVRTSADDLWLNNPHITPLNEHDADVSVIDMHYPLIHQSNQRPYHFLHGYVQYLEQQLGLSIPVTQFKGDIHLSTEEKQSALPWKEIKSPYWIVMAGGKYDFTAKWWNPEFYQQVVDHFAGRLQFVQCGQADHWHPPLKNVVNLIGKTDIRQFLKLIYHADGILCPVTFAMHAAAAVETPPGKPRNRACVVIAGGREPPQWEAYPHHRFLSTNGALTCCSNGGCWKSRCQKVGDGDDKDRRNLCEQPVAVNETLSIPRCMHLISPKEVIHNLELYYEGGALSYQNQQTIPPSHTRRNGKPVTNTNTSQRKQQDVLIEFRHGLGDAAQFTSVLKHLQQFYPHWNVDVSALVGKHTCYQGLCRQIFRLRDEEVDASHYDKRFALDWDECHHDHESWPSTKVARCLLEIFRLTPRPELCTYSIETGEQSQAAAANYLSEITGTSANAEGRFPAVLIHYEGNTSGSKKNLSHALIQQVCEDIIDIGYVPVILDWDQRSPLIDGQRIFNPDARHPLWQGKGTGDAETLAALIEASSLMIGVDSGPLHVAGATTTPTIGVWTHHHPVHFFDLADHVRHLVPRNHAQKAAGPRCLDYFEQNYHHRVYDQLDLELRSMVLSQLSDSEDIHTPENLANRDFLKQLTSTAYNKTYYDEHKQAGLDYLGFGDWQINYGRWLVDTLGWANKKVLDVGCACGSIVRGLGTAGAVVQGVDVNEYMIQRGRQQWPDMTPLLHICDAVNLHLFGDQSWDAIHSAQVAEHWKPELVPFILKELHRVTADNGLFLCFLDTEELMTRQGRNAVDEDPTHVCIRPLEWWHTQLKAAGWEVYTGEYAAQLEQAANSYLQEYDWDWFLARKVTS</sequence>
<dbReference type="InterPro" id="IPR002201">
    <property type="entry name" value="Glyco_trans_9"/>
</dbReference>
<name>A0A517WJT6_9PLAN</name>
<dbReference type="CDD" id="cd02440">
    <property type="entry name" value="AdoMet_MTases"/>
    <property type="match status" value="1"/>
</dbReference>